<dbReference type="KEGG" id="vcn:VOLCADRAFT_95589"/>
<gene>
    <name evidence="1" type="ORF">VOLCADRAFT_95589</name>
</gene>
<keyword evidence="2" id="KW-1185">Reference proteome</keyword>
<evidence type="ECO:0000313" key="1">
    <source>
        <dbReference type="EMBL" id="EFJ44184.1"/>
    </source>
</evidence>
<dbReference type="SUPFAM" id="SSF57850">
    <property type="entry name" value="RING/U-box"/>
    <property type="match status" value="1"/>
</dbReference>
<accession>D8U807</accession>
<dbReference type="Proteomes" id="UP000001058">
    <property type="component" value="Unassembled WGS sequence"/>
</dbReference>
<protein>
    <recommendedName>
        <fullName evidence="3">U-box domain-containing protein</fullName>
    </recommendedName>
</protein>
<dbReference type="GeneID" id="9621505"/>
<sequence>MPKIMPTPSPYPVATSKLGGSLGGSGAAAAAAALSGFNHGGGHSVFNSTLRNQLRTQGTAAVPAVTAAAAGLNGTVAMQYPLLQPLQPALREAVVLQARRNGTAAAAATGNALLVSHELRNRGQQAGLRNPDGDVGSSIFTQRFRSAVSLNDLAAYSHGDVCRKRLWRRPKRVVPGLDNFRGSLGILHSVAAARMSVQYTAQGAPSTNLGCSPSVPEPSLNGASGLNAFMHPATTAALVGGLQGLASSAGGAASASFGATAGVVAPSRSRARLANKHPLDNFLCPLTGRLMLNPVTAADGHNIAVSFSY</sequence>
<dbReference type="RefSeq" id="XP_002954778.1">
    <property type="nucleotide sequence ID" value="XM_002954732.1"/>
</dbReference>
<evidence type="ECO:0008006" key="3">
    <source>
        <dbReference type="Google" id="ProtNLM"/>
    </source>
</evidence>
<dbReference type="AlphaFoldDB" id="D8U807"/>
<name>D8U807_VOLCA</name>
<reference evidence="1 2" key="1">
    <citation type="journal article" date="2010" name="Science">
        <title>Genomic analysis of organismal complexity in the multicellular green alga Volvox carteri.</title>
        <authorList>
            <person name="Prochnik S.E."/>
            <person name="Umen J."/>
            <person name="Nedelcu A.M."/>
            <person name="Hallmann A."/>
            <person name="Miller S.M."/>
            <person name="Nishii I."/>
            <person name="Ferris P."/>
            <person name="Kuo A."/>
            <person name="Mitros T."/>
            <person name="Fritz-Laylin L.K."/>
            <person name="Hellsten U."/>
            <person name="Chapman J."/>
            <person name="Simakov O."/>
            <person name="Rensing S.A."/>
            <person name="Terry A."/>
            <person name="Pangilinan J."/>
            <person name="Kapitonov V."/>
            <person name="Jurka J."/>
            <person name="Salamov A."/>
            <person name="Shapiro H."/>
            <person name="Schmutz J."/>
            <person name="Grimwood J."/>
            <person name="Lindquist E."/>
            <person name="Lucas S."/>
            <person name="Grigoriev I.V."/>
            <person name="Schmitt R."/>
            <person name="Kirk D."/>
            <person name="Rokhsar D.S."/>
        </authorList>
    </citation>
    <scope>NUCLEOTIDE SEQUENCE [LARGE SCALE GENOMIC DNA]</scope>
    <source>
        <strain evidence="2">f. Nagariensis / Eve</strain>
    </source>
</reference>
<dbReference type="EMBL" id="GL378366">
    <property type="protein sequence ID" value="EFJ44184.1"/>
    <property type="molecule type" value="Genomic_DNA"/>
</dbReference>
<evidence type="ECO:0000313" key="2">
    <source>
        <dbReference type="Proteomes" id="UP000001058"/>
    </source>
</evidence>
<organism evidence="2">
    <name type="scientific">Volvox carteri f. nagariensis</name>
    <dbReference type="NCBI Taxonomy" id="3068"/>
    <lineage>
        <taxon>Eukaryota</taxon>
        <taxon>Viridiplantae</taxon>
        <taxon>Chlorophyta</taxon>
        <taxon>core chlorophytes</taxon>
        <taxon>Chlorophyceae</taxon>
        <taxon>CS clade</taxon>
        <taxon>Chlamydomonadales</taxon>
        <taxon>Volvocaceae</taxon>
        <taxon>Volvox</taxon>
    </lineage>
</organism>
<dbReference type="InParanoid" id="D8U807"/>
<proteinExistence type="predicted"/>